<evidence type="ECO:0000259" key="7">
    <source>
        <dbReference type="Pfam" id="PF04182"/>
    </source>
</evidence>
<accession>A0A131YMP3</accession>
<feature type="compositionally biased region" description="Low complexity" evidence="6">
    <location>
        <begin position="522"/>
        <end position="538"/>
    </location>
</feature>
<dbReference type="InterPro" id="IPR056467">
    <property type="entry name" value="eWH_GTF3C1"/>
</dbReference>
<dbReference type="Pfam" id="PF24101">
    <property type="entry name" value="WHD_GTF3C1"/>
    <property type="match status" value="1"/>
</dbReference>
<dbReference type="InterPro" id="IPR044210">
    <property type="entry name" value="Tfc3-like"/>
</dbReference>
<dbReference type="EMBL" id="GEDV01008847">
    <property type="protein sequence ID" value="JAP79710.1"/>
    <property type="molecule type" value="Transcribed_RNA"/>
</dbReference>
<comment type="subcellular location">
    <subcellularLocation>
        <location evidence="1">Nucleus</location>
    </subcellularLocation>
</comment>
<dbReference type="PANTHER" id="PTHR15180:SF1">
    <property type="entry name" value="GENERAL TRANSCRIPTION FACTOR 3C POLYPEPTIDE 1"/>
    <property type="match status" value="1"/>
</dbReference>
<feature type="compositionally biased region" description="Polar residues" evidence="6">
    <location>
        <begin position="1739"/>
        <end position="1757"/>
    </location>
</feature>
<dbReference type="GO" id="GO:0000127">
    <property type="term" value="C:transcription factor TFIIIC complex"/>
    <property type="evidence" value="ECO:0007669"/>
    <property type="project" value="InterPro"/>
</dbReference>
<dbReference type="InterPro" id="IPR007309">
    <property type="entry name" value="TFIIIC_Bblock-bd"/>
</dbReference>
<dbReference type="CDD" id="cd16169">
    <property type="entry name" value="Tau138_eWH"/>
    <property type="match status" value="1"/>
</dbReference>
<evidence type="ECO:0000256" key="6">
    <source>
        <dbReference type="SAM" id="MobiDB-lite"/>
    </source>
</evidence>
<keyword evidence="5" id="KW-0539">Nucleus</keyword>
<feature type="domain" description="GTF3C1 extended winged-helix" evidence="8">
    <location>
        <begin position="590"/>
        <end position="694"/>
    </location>
</feature>
<feature type="domain" description="B-block binding subunit of TFIIIC" evidence="7">
    <location>
        <begin position="171"/>
        <end position="246"/>
    </location>
</feature>
<keyword evidence="4" id="KW-0804">Transcription</keyword>
<organism evidence="9">
    <name type="scientific">Rhipicephalus appendiculatus</name>
    <name type="common">Brown ear tick</name>
    <dbReference type="NCBI Taxonomy" id="34631"/>
    <lineage>
        <taxon>Eukaryota</taxon>
        <taxon>Metazoa</taxon>
        <taxon>Ecdysozoa</taxon>
        <taxon>Arthropoda</taxon>
        <taxon>Chelicerata</taxon>
        <taxon>Arachnida</taxon>
        <taxon>Acari</taxon>
        <taxon>Parasitiformes</taxon>
        <taxon>Ixodida</taxon>
        <taxon>Ixodoidea</taxon>
        <taxon>Ixodidae</taxon>
        <taxon>Rhipicephalinae</taxon>
        <taxon>Rhipicephalus</taxon>
        <taxon>Rhipicephalus</taxon>
    </lineage>
</organism>
<sequence>MTPENDFHACCVDEIALEGLDGITLQALWVRLQLRPNFPLSLDSKSKAFMWRSLVPDTRLNFYILAEPRMDLVVYDRYKNVDANTGYVVEPKTLPADPYPFKMVNKNGQMGSCSTFETRADVTNEIRRGSLTLDDVVARWDKRLVIVADQFTRSRSLLGPYHAMTDLDLTAIKYCILERIGRSRYLGQTTQGQLDMRVFNLTAATMFILRKQLVQRNLITKQEFCLKMEGSANRVGFLLHLPRFYVEVKTKSQIMAREMCALLASKPNRREVTSKLFAELGLTPVSAKKILHGAASKYVTRRAVPYGEYYPDSPREEWYTKNNKQRIVRVCELVKPFVEEGEEEEDDPDDYITDKSVGLFFHPQRYVYDRTRLNQAYKRIYEAGVAGTTMRELSIDLMTTRLEARNILKGLMGRKVIVPYREDVGKQRVIRYFCPEFARKSEVHKKLAAEKKRMLEQPRVEPVPAKKRKSGTPPAETAETAEGQEETKQAEGATESAAVRAGTPAGTSTASEATEDAEKSADSAPSCSSASDSLLDSSTGAPTVEQPTITVETNSECFFRKVSTQASISFVNGEDIQDRKPLQRLLPSHKMLVRANRIIEYVQAEKVLSDFTKLLKALQKIEEEEGSTMKLDKVSIERLISKLCSSGHLKTIHTVLRLGNNVRDLKLICMPSITKDDETVKAAIEQAKFKYFQSTPKEPKKQEAKPAPEPGPCSKMTYNPAMGRFYGVQPKFRRMHLCYAFMHYLLYSYEGVAQERSSDDPSIPTQYHDEIGWKMFVPPLSSSPSTPEGWVLFADVLLSLPLSLFVKMASSIRHKIEGLEEYLHDKVKCHYLVRSLPIKLRNALLFARRYIYSIHETMKRLAYVGMITFGPQRLKEKDQVFLYVHRNLRIKDTKISHPGYHQVSTDIEYPVKQFFLQTQQEVEHFWLEVENTCICTPLGMPQSILGQTIELQNLYKKPAMIEACRNREFGEEKDDGTVPGDQLGAAGFDSALFAHLKRNWAPADQIPAKMNTSIKENKKPNPNGAKPFQRLLSYLDRASRNTGSTLPQKHSHKRARSSISRMSVYYPKEPDGKPLAVPVVKGATKVVEHQPKKKAVQRKKSDITLRVVKPRKPYAARRPYYDDKDQAALKAMKTMRVSWSSQEDIVLLMCKVCSWFLDRHLDKMVVPFTVVRDILNERFPELSKDKTSRACQRRMRFMLLNPATKANALVFLCEAQHDQELMEMFYGPKPVKSDEKQWAAMFRTVLDHLMKKFSKSSEERHGEVTLPTSIDELKSRYEVVVPGQDELDSWSFAEPHNLVDIHFSSVALVILASIAADDGKSNWSLTLYKIYEQYPDNLIRSVTARLRHNGIICKKHPNTKKLYISLNLSMLPFTLSNKFKFDMTRRYTPEHIASMGKFMLELLAKRRRGESYTFEDDIEPAYAPLLFTLLLTKKLGYTMEVPQAIVDFDSSMTHGKVPLQNEETGEDGDNDSLAERFFGSSDTLASKAKSLNFATSGGNVKTSRSFLYMLKHNMKKVLRFNTLRPQDYAIVKSCKVDFLLTSEDLIPGWTLEEPTDKSYALKVRNPLYDKIVQEQRVCYGITAVNRCWTAEDITDAYRQAARSLEEAQVGVEIYSVILKKEQLGVTYAQLCDTFCSTMSSVTLESHLDFLVESEMVLRVGVTCLRYVALLHCKPWAIRSFKIPKEMRAYTSALGDQEHALKVKVRKIATTDNASSSGREVKKVAESGVDSDGTAAANAQDITSPEPSTSRASESAGQGCSEPPSASSDDRYEIGGRNAGCRRLRDSNSNCLKRTYYEAMTKNINVDVFEKIMYVPRIWRKPDGTLNRPAFLQLLSAILSYILDHPGVTEDDFKAKFSRKMEPCVQMLELLRILEKMGCIRRFFMRPDTTARCSLFSKRRQLITSDTYCTGDIICYTGTLDALVNFAAFSAYFQK</sequence>
<dbReference type="Pfam" id="PF04182">
    <property type="entry name" value="B-block_TFIIIC"/>
    <property type="match status" value="1"/>
</dbReference>
<dbReference type="GO" id="GO:0006384">
    <property type="term" value="P:transcription initiation at RNA polymerase III promoter"/>
    <property type="evidence" value="ECO:0007669"/>
    <property type="project" value="InterPro"/>
</dbReference>
<feature type="region of interest" description="Disordered" evidence="6">
    <location>
        <begin position="450"/>
        <end position="548"/>
    </location>
</feature>
<dbReference type="GO" id="GO:0003677">
    <property type="term" value="F:DNA binding"/>
    <property type="evidence" value="ECO:0007669"/>
    <property type="project" value="UniProtKB-KW"/>
</dbReference>
<feature type="region of interest" description="Disordered" evidence="6">
    <location>
        <begin position="1713"/>
        <end position="1773"/>
    </location>
</feature>
<evidence type="ECO:0000256" key="3">
    <source>
        <dbReference type="ARBA" id="ARBA00023125"/>
    </source>
</evidence>
<keyword evidence="2" id="KW-0597">Phosphoprotein</keyword>
<dbReference type="InterPro" id="IPR035625">
    <property type="entry name" value="Tfc3-like_eWH"/>
</dbReference>
<evidence type="ECO:0000256" key="5">
    <source>
        <dbReference type="ARBA" id="ARBA00023242"/>
    </source>
</evidence>
<keyword evidence="3" id="KW-0238">DNA-binding</keyword>
<evidence type="ECO:0000313" key="9">
    <source>
        <dbReference type="EMBL" id="JAP79710.1"/>
    </source>
</evidence>
<feature type="compositionally biased region" description="Low complexity" evidence="6">
    <location>
        <begin position="472"/>
        <end position="481"/>
    </location>
</feature>
<proteinExistence type="predicted"/>
<evidence type="ECO:0000256" key="1">
    <source>
        <dbReference type="ARBA" id="ARBA00004123"/>
    </source>
</evidence>
<dbReference type="GO" id="GO:0005634">
    <property type="term" value="C:nucleus"/>
    <property type="evidence" value="ECO:0007669"/>
    <property type="project" value="UniProtKB-SubCell"/>
</dbReference>
<feature type="compositionally biased region" description="Polar residues" evidence="6">
    <location>
        <begin position="539"/>
        <end position="548"/>
    </location>
</feature>
<feature type="compositionally biased region" description="Basic and acidic residues" evidence="6">
    <location>
        <begin position="450"/>
        <end position="459"/>
    </location>
</feature>
<reference evidence="9" key="1">
    <citation type="journal article" date="2016" name="Ticks Tick Borne Dis.">
        <title>De novo assembly and annotation of the salivary gland transcriptome of Rhipicephalus appendiculatus male and female ticks during blood feeding.</title>
        <authorList>
            <person name="de Castro M.H."/>
            <person name="de Klerk D."/>
            <person name="Pienaar R."/>
            <person name="Latif A.A."/>
            <person name="Rees D.J."/>
            <person name="Mans B.J."/>
        </authorList>
    </citation>
    <scope>NUCLEOTIDE SEQUENCE</scope>
    <source>
        <tissue evidence="9">Salivary glands</tissue>
    </source>
</reference>
<evidence type="ECO:0000256" key="2">
    <source>
        <dbReference type="ARBA" id="ARBA00022553"/>
    </source>
</evidence>
<evidence type="ECO:0000259" key="8">
    <source>
        <dbReference type="Pfam" id="PF24101"/>
    </source>
</evidence>
<evidence type="ECO:0000256" key="4">
    <source>
        <dbReference type="ARBA" id="ARBA00023163"/>
    </source>
</evidence>
<name>A0A131YMP3_RHIAP</name>
<protein>
    <submittedName>
        <fullName evidence="9">General transcription factor 3C polypeptide 1</fullName>
    </submittedName>
</protein>
<dbReference type="PANTHER" id="PTHR15180">
    <property type="entry name" value="GENERAL TRANSCRIPTION FACTOR 3C POLYPEPTIDE 1"/>
    <property type="match status" value="1"/>
</dbReference>
<dbReference type="GO" id="GO:0042791">
    <property type="term" value="P:5S class rRNA transcription by RNA polymerase III"/>
    <property type="evidence" value="ECO:0007669"/>
    <property type="project" value="TreeGrafter"/>
</dbReference>